<reference evidence="3" key="1">
    <citation type="journal article" date="2020" name="Nat. Commun.">
        <title>Genome sequence of the cluster root forming white lupin.</title>
        <authorList>
            <person name="Hufnagel B."/>
            <person name="Marques A."/>
            <person name="Soriano A."/>
            <person name="Marques L."/>
            <person name="Divol F."/>
            <person name="Doumas P."/>
            <person name="Sallet E."/>
            <person name="Mancinotti D."/>
            <person name="Carrere S."/>
            <person name="Marande W."/>
            <person name="Arribat S."/>
            <person name="Keller J."/>
            <person name="Huneau C."/>
            <person name="Blein T."/>
            <person name="Aime D."/>
            <person name="Laguerre M."/>
            <person name="Taylor J."/>
            <person name="Schubert V."/>
            <person name="Nelson M."/>
            <person name="Geu-Flores F."/>
            <person name="Crespi M."/>
            <person name="Gallardo-Guerrero K."/>
            <person name="Delaux P.-M."/>
            <person name="Salse J."/>
            <person name="Berges H."/>
            <person name="Guyot R."/>
            <person name="Gouzy J."/>
            <person name="Peret B."/>
        </authorList>
    </citation>
    <scope>NUCLEOTIDE SEQUENCE [LARGE SCALE GENOMIC DNA]</scope>
    <source>
        <strain evidence="3">cv. Amiga</strain>
    </source>
</reference>
<feature type="transmembrane region" description="Helical" evidence="1">
    <location>
        <begin position="26"/>
        <end position="46"/>
    </location>
</feature>
<organism evidence="2 3">
    <name type="scientific">Lupinus albus</name>
    <name type="common">White lupine</name>
    <name type="synonym">Lupinus termis</name>
    <dbReference type="NCBI Taxonomy" id="3870"/>
    <lineage>
        <taxon>Eukaryota</taxon>
        <taxon>Viridiplantae</taxon>
        <taxon>Streptophyta</taxon>
        <taxon>Embryophyta</taxon>
        <taxon>Tracheophyta</taxon>
        <taxon>Spermatophyta</taxon>
        <taxon>Magnoliopsida</taxon>
        <taxon>eudicotyledons</taxon>
        <taxon>Gunneridae</taxon>
        <taxon>Pentapetalae</taxon>
        <taxon>rosids</taxon>
        <taxon>fabids</taxon>
        <taxon>Fabales</taxon>
        <taxon>Fabaceae</taxon>
        <taxon>Papilionoideae</taxon>
        <taxon>50 kb inversion clade</taxon>
        <taxon>genistoids sensu lato</taxon>
        <taxon>core genistoids</taxon>
        <taxon>Genisteae</taxon>
        <taxon>Lupinus</taxon>
    </lineage>
</organism>
<evidence type="ECO:0000313" key="2">
    <source>
        <dbReference type="EMBL" id="KAE9586882.1"/>
    </source>
</evidence>
<dbReference type="AlphaFoldDB" id="A0A6A4NAD1"/>
<keyword evidence="1" id="KW-1133">Transmembrane helix</keyword>
<dbReference type="OrthoDB" id="1435463at2759"/>
<sequence>MSIALSTLVQMGHCNCKSMGFIKNGLFPWVLKVWFIGLVLFGKVILEDKLETPSNGVSDCATCPVIYVHLLHHHLQYHILHNLHFI</sequence>
<gene>
    <name evidence="2" type="ORF">Lalb_Chr23g0267861</name>
</gene>
<evidence type="ECO:0000256" key="1">
    <source>
        <dbReference type="SAM" id="Phobius"/>
    </source>
</evidence>
<proteinExistence type="predicted"/>
<protein>
    <submittedName>
        <fullName evidence="2">Uncharacterized protein</fullName>
    </submittedName>
</protein>
<comment type="caution">
    <text evidence="2">The sequence shown here is derived from an EMBL/GenBank/DDBJ whole genome shotgun (WGS) entry which is preliminary data.</text>
</comment>
<dbReference type="EMBL" id="WOCE01000023">
    <property type="protein sequence ID" value="KAE9586882.1"/>
    <property type="molecule type" value="Genomic_DNA"/>
</dbReference>
<name>A0A6A4NAD1_LUPAL</name>
<accession>A0A6A4NAD1</accession>
<evidence type="ECO:0000313" key="3">
    <source>
        <dbReference type="Proteomes" id="UP000447434"/>
    </source>
</evidence>
<keyword evidence="3" id="KW-1185">Reference proteome</keyword>
<keyword evidence="1" id="KW-0472">Membrane</keyword>
<dbReference type="Proteomes" id="UP000447434">
    <property type="component" value="Chromosome 23"/>
</dbReference>
<keyword evidence="1" id="KW-0812">Transmembrane</keyword>